<accession>A0ABR8UDL7</accession>
<dbReference type="RefSeq" id="WP_191695939.1">
    <property type="nucleotide sequence ID" value="NZ_JACSQN010000022.1"/>
</dbReference>
<proteinExistence type="predicted"/>
<dbReference type="Pfam" id="PF07537">
    <property type="entry name" value="CamS"/>
    <property type="match status" value="1"/>
</dbReference>
<gene>
    <name evidence="1" type="ORF">H9649_16200</name>
</gene>
<keyword evidence="2" id="KW-1185">Reference proteome</keyword>
<organism evidence="1 2">
    <name type="scientific">Sporosarcina quadrami</name>
    <dbReference type="NCBI Taxonomy" id="2762234"/>
    <lineage>
        <taxon>Bacteria</taxon>
        <taxon>Bacillati</taxon>
        <taxon>Bacillota</taxon>
        <taxon>Bacilli</taxon>
        <taxon>Bacillales</taxon>
        <taxon>Caryophanaceae</taxon>
        <taxon>Sporosarcina</taxon>
    </lineage>
</organism>
<sequence length="371" mass="42076">MKKLLIAPSMVTALLLSGCLPSIGPEKEPLIQETDKQDEETVMIPDVQLKDEFYLTTLPFKQSASRGLVVGNLNTKYDIQEAEEGLLRLSTQHFDTKNHYFQEGQYIDKETAKRWLARSSNDKEGLNPPEAEGEDAEEKPIFLAHIIEQNYLTLTDEKKLRLSGVSIGLALNSVYYGKNNKEINITDEELQKQGIKAADEIVRRLRAQEGFQDIPIVVGLFKQEKRNSIVPGSYFATAFADKGKEVPNAWKEVNEQYVLLPAPSSIDNYRDINTKFSRFKQDVDEYFPSFVNIVGTAFFKDNRMKSLRITIPIQFFGKSETIGFTQFLTGKVRDYYSDIDVEVNITSVNGAEALIVKKAGEKDPFVHIYGY</sequence>
<dbReference type="Proteomes" id="UP000626786">
    <property type="component" value="Unassembled WGS sequence"/>
</dbReference>
<dbReference type="InterPro" id="IPR011426">
    <property type="entry name" value="CamS"/>
</dbReference>
<reference evidence="1 2" key="1">
    <citation type="submission" date="2020-08" db="EMBL/GenBank/DDBJ databases">
        <title>A Genomic Blueprint of the Chicken Gut Microbiome.</title>
        <authorList>
            <person name="Gilroy R."/>
            <person name="Ravi A."/>
            <person name="Getino M."/>
            <person name="Pursley I."/>
            <person name="Horton D.L."/>
            <person name="Alikhan N.-F."/>
            <person name="Baker D."/>
            <person name="Gharbi K."/>
            <person name="Hall N."/>
            <person name="Watson M."/>
            <person name="Adriaenssens E.M."/>
            <person name="Foster-Nyarko E."/>
            <person name="Jarju S."/>
            <person name="Secka A."/>
            <person name="Antonio M."/>
            <person name="Oren A."/>
            <person name="Chaudhuri R."/>
            <person name="La Ragione R.M."/>
            <person name="Hildebrand F."/>
            <person name="Pallen M.J."/>
        </authorList>
    </citation>
    <scope>NUCLEOTIDE SEQUENCE [LARGE SCALE GENOMIC DNA]</scope>
    <source>
        <strain evidence="1 2">Sa2YVA2</strain>
    </source>
</reference>
<comment type="caution">
    <text evidence="1">The sequence shown here is derived from an EMBL/GenBank/DDBJ whole genome shotgun (WGS) entry which is preliminary data.</text>
</comment>
<dbReference type="PIRSF" id="PIRSF012509">
    <property type="entry name" value="CamS"/>
    <property type="match status" value="1"/>
</dbReference>
<dbReference type="CDD" id="cd13440">
    <property type="entry name" value="CamS_repeat_2"/>
    <property type="match status" value="1"/>
</dbReference>
<dbReference type="CDD" id="cd13441">
    <property type="entry name" value="CamS_repeat_1"/>
    <property type="match status" value="1"/>
</dbReference>
<dbReference type="PROSITE" id="PS51257">
    <property type="entry name" value="PROKAR_LIPOPROTEIN"/>
    <property type="match status" value="1"/>
</dbReference>
<dbReference type="Gene3D" id="3.10.570.10">
    <property type="entry name" value="sex pheromone staph- cam373 precursor domain"/>
    <property type="match status" value="1"/>
</dbReference>
<name>A0ABR8UDL7_9BACL</name>
<dbReference type="EMBL" id="JACSQN010000022">
    <property type="protein sequence ID" value="MBD7986112.1"/>
    <property type="molecule type" value="Genomic_DNA"/>
</dbReference>
<evidence type="ECO:0000313" key="1">
    <source>
        <dbReference type="EMBL" id="MBD7986112.1"/>
    </source>
</evidence>
<protein>
    <submittedName>
        <fullName evidence="1">CamS family sex pheromone protein</fullName>
    </submittedName>
</protein>
<evidence type="ECO:0000313" key="2">
    <source>
        <dbReference type="Proteomes" id="UP000626786"/>
    </source>
</evidence>